<feature type="region of interest" description="Disordered" evidence="8">
    <location>
        <begin position="496"/>
        <end position="526"/>
    </location>
</feature>
<keyword evidence="6 7" id="KW-0862">Zinc</keyword>
<keyword evidence="3 7" id="KW-0479">Metal-binding</keyword>
<keyword evidence="10" id="KW-0732">Signal</keyword>
<dbReference type="PROSITE" id="PS50089">
    <property type="entry name" value="ZF_RING_2"/>
    <property type="match status" value="1"/>
</dbReference>
<feature type="domain" description="TRAF-type" evidence="13">
    <location>
        <begin position="603"/>
        <end position="658"/>
    </location>
</feature>
<evidence type="ECO:0000256" key="9">
    <source>
        <dbReference type="SAM" id="Phobius"/>
    </source>
</evidence>
<dbReference type="AlphaFoldDB" id="A0A813HAB9"/>
<dbReference type="GO" id="GO:0005737">
    <property type="term" value="C:cytoplasm"/>
    <property type="evidence" value="ECO:0007669"/>
    <property type="project" value="UniProtKB-SubCell"/>
</dbReference>
<feature type="chain" id="PRO_5032382039" description="RING-type domain-containing protein" evidence="10">
    <location>
        <begin position="21"/>
        <end position="1190"/>
    </location>
</feature>
<feature type="domain" description="RING-type" evidence="11">
    <location>
        <begin position="672"/>
        <end position="727"/>
    </location>
</feature>
<evidence type="ECO:0000313" key="15">
    <source>
        <dbReference type="Proteomes" id="UP000654075"/>
    </source>
</evidence>
<evidence type="ECO:0000256" key="5">
    <source>
        <dbReference type="ARBA" id="ARBA00022771"/>
    </source>
</evidence>
<keyword evidence="9" id="KW-0812">Transmembrane</keyword>
<evidence type="ECO:0000256" key="3">
    <source>
        <dbReference type="ARBA" id="ARBA00022723"/>
    </source>
</evidence>
<evidence type="ECO:0008006" key="16">
    <source>
        <dbReference type="Google" id="ProtNLM"/>
    </source>
</evidence>
<keyword evidence="5 7" id="KW-0863">Zinc-finger</keyword>
<accession>A0A813HAB9</accession>
<keyword evidence="15" id="KW-1185">Reference proteome</keyword>
<gene>
    <name evidence="14" type="ORF">PGLA1383_LOCUS50237</name>
</gene>
<evidence type="ECO:0000313" key="14">
    <source>
        <dbReference type="EMBL" id="CAE8634589.1"/>
    </source>
</evidence>
<dbReference type="Gene3D" id="3.30.40.10">
    <property type="entry name" value="Zinc/RING finger domain, C3HC4 (zinc finger)"/>
    <property type="match status" value="2"/>
</dbReference>
<feature type="zinc finger region" description="TRAF-type" evidence="7">
    <location>
        <begin position="603"/>
        <end position="658"/>
    </location>
</feature>
<dbReference type="InterPro" id="IPR001841">
    <property type="entry name" value="Znf_RING"/>
</dbReference>
<evidence type="ECO:0000256" key="4">
    <source>
        <dbReference type="ARBA" id="ARBA00022737"/>
    </source>
</evidence>
<feature type="region of interest" description="Disordered" evidence="8">
    <location>
        <begin position="1165"/>
        <end position="1190"/>
    </location>
</feature>
<keyword evidence="2" id="KW-0963">Cytoplasm</keyword>
<evidence type="ECO:0000256" key="10">
    <source>
        <dbReference type="SAM" id="SignalP"/>
    </source>
</evidence>
<evidence type="ECO:0000256" key="6">
    <source>
        <dbReference type="ARBA" id="ARBA00022833"/>
    </source>
</evidence>
<feature type="compositionally biased region" description="Polar residues" evidence="8">
    <location>
        <begin position="511"/>
        <end position="520"/>
    </location>
</feature>
<dbReference type="OrthoDB" id="449417at2759"/>
<dbReference type="PANTHER" id="PTHR32301">
    <property type="entry name" value="COUNTIN RECEPTOR CNR3-RELATED"/>
    <property type="match status" value="1"/>
</dbReference>
<feature type="transmembrane region" description="Helical" evidence="9">
    <location>
        <begin position="437"/>
        <end position="457"/>
    </location>
</feature>
<feature type="transmembrane region" description="Helical" evidence="9">
    <location>
        <begin position="469"/>
        <end position="488"/>
    </location>
</feature>
<dbReference type="SUPFAM" id="SSF49599">
    <property type="entry name" value="TRAF domain-like"/>
    <property type="match status" value="2"/>
</dbReference>
<dbReference type="InterPro" id="IPR008974">
    <property type="entry name" value="TRAF-like"/>
</dbReference>
<evidence type="ECO:0000256" key="8">
    <source>
        <dbReference type="SAM" id="MobiDB-lite"/>
    </source>
</evidence>
<dbReference type="InterPro" id="IPR013083">
    <property type="entry name" value="Znf_RING/FYVE/PHD"/>
</dbReference>
<name>A0A813HAB9_POLGL</name>
<evidence type="ECO:0000259" key="11">
    <source>
        <dbReference type="PROSITE" id="PS50089"/>
    </source>
</evidence>
<feature type="compositionally biased region" description="Pro residues" evidence="8">
    <location>
        <begin position="1169"/>
        <end position="1184"/>
    </location>
</feature>
<evidence type="ECO:0000259" key="13">
    <source>
        <dbReference type="PROSITE" id="PS50145"/>
    </source>
</evidence>
<evidence type="ECO:0000256" key="7">
    <source>
        <dbReference type="PROSITE-ProRule" id="PRU00207"/>
    </source>
</evidence>
<dbReference type="EMBL" id="CAJNNV010031073">
    <property type="protein sequence ID" value="CAE8634589.1"/>
    <property type="molecule type" value="Genomic_DNA"/>
</dbReference>
<keyword evidence="9" id="KW-0472">Membrane</keyword>
<feature type="domain" description="TRAF-type" evidence="13">
    <location>
        <begin position="548"/>
        <end position="605"/>
    </location>
</feature>
<organism evidence="14 15">
    <name type="scientific">Polarella glacialis</name>
    <name type="common">Dinoflagellate</name>
    <dbReference type="NCBI Taxonomy" id="89957"/>
    <lineage>
        <taxon>Eukaryota</taxon>
        <taxon>Sar</taxon>
        <taxon>Alveolata</taxon>
        <taxon>Dinophyceae</taxon>
        <taxon>Suessiales</taxon>
        <taxon>Suessiaceae</taxon>
        <taxon>Polarella</taxon>
    </lineage>
</organism>
<dbReference type="InterPro" id="IPR002083">
    <property type="entry name" value="MATH/TRAF_dom"/>
</dbReference>
<evidence type="ECO:0000259" key="12">
    <source>
        <dbReference type="PROSITE" id="PS50144"/>
    </source>
</evidence>
<feature type="zinc finger region" description="TRAF-type" evidence="7">
    <location>
        <begin position="548"/>
        <end position="605"/>
    </location>
</feature>
<proteinExistence type="predicted"/>
<dbReference type="PROSITE" id="PS50144">
    <property type="entry name" value="MATH"/>
    <property type="match status" value="1"/>
</dbReference>
<dbReference type="Gene3D" id="2.60.210.10">
    <property type="entry name" value="Apoptosis, Tumor Necrosis Factor Receptor Associated Protein 2, Chain A"/>
    <property type="match status" value="1"/>
</dbReference>
<comment type="caution">
    <text evidence="14">The sequence shown here is derived from an EMBL/GenBank/DDBJ whole genome shotgun (WGS) entry which is preliminary data.</text>
</comment>
<keyword evidence="4" id="KW-0677">Repeat</keyword>
<evidence type="ECO:0000256" key="1">
    <source>
        <dbReference type="ARBA" id="ARBA00004496"/>
    </source>
</evidence>
<protein>
    <recommendedName>
        <fullName evidence="16">RING-type domain-containing protein</fullName>
    </recommendedName>
</protein>
<feature type="signal peptide" evidence="10">
    <location>
        <begin position="1"/>
        <end position="20"/>
    </location>
</feature>
<feature type="domain" description="MATH" evidence="12">
    <location>
        <begin position="83"/>
        <end position="213"/>
    </location>
</feature>
<dbReference type="PROSITE" id="PS50145">
    <property type="entry name" value="ZF_TRAF"/>
    <property type="match status" value="2"/>
</dbReference>
<keyword evidence="9" id="KW-1133">Transmembrane helix</keyword>
<sequence length="1190" mass="132501">MALRLYSCLLVAPLLQHLAGFSPEGCSNNNSNSNNNNNDNNNSDNNNNNNNNNNSDNNSNNNSNNNDSRRKEESDSGPPLFDNVTLRLVIPNATSYAVREAVRSPSVMLGNTVWKFRLLVYPAGGDPQSKAVGAYVESDKPDSFEAGWSYSNVRVVIRLQNVRNKSRSMVRIGVHYFSKPNSTSGWPNWVPSDDLGAGGWLAKGGKISFVAKISARKRLFQPGALVEALEDYIDDDGTDLYKIGDLGTVMRFYGGVSGGELFWPRTLEITTLSHGDWGEVIRFVKQQVLYEGCVLLAIDTNIFNHGNDLYQKGDCGVASLTSQTGEFIMGTWDFLFKKGDYGQRGQTFSISWARTGRSSTHSLDSWMEQFVLFELPADADENGQASHVEYAALVANMLVKDLAASTTRNGVADESVTSAVGGYYRDLLFADEDFFDFALGVVLASLLPLFAFALWLLPPKLRRALGSACHGLVVMSTSAALYCLTVTLQRICTQSSGRTDASPDASRKSPKSSPAQAESIRSSRREAEKTVQCERCLEQVGSQELLRTHLKQVCIMRRVECSFCRQRCNCCDLVAHQQRDCAKRPVSCQLCQQTCTADSLGQHMQHLCELREVQCPNSGKGCGWRGLGRELGPHESLACPCSTVTCTWCLEELEQRRMPGHVCPKVLAGDQCIVCFESFESLAQSRVLPAILLLGSRRTCVHFSTCCRCANDWNVRAPGKARCPVCRKLYDSVTVVPANLIVPEEFAPEPCSRQLCQVQRPLPPREKMVPGTTWFVSPLDIRFTHDSICDHFLPFEKEGEMRRLSILDSIQELLKPFEEPKELQLIDVVWHEGDLYVAGTFNRRLCMYRLLAIFVSERFGLIKVRVLSRDLPILRFHEKLTTRCEGLTVEVRHGRTTKTAITTTRTAKQPQQRFVGRSREEVLWNEAREMLDPTWGESAAKSHVAEPLRQQPNPKDGCLADHVDHAEAVGEHLTAECTKQSSTQKVGWKMMRNVSHVPEEKELELPRVRWPSSGKLAPCTSQSLRPLRARLEAVLLGEAFPSSSAASHKQTEAEQNTLVRRWILPGTAVDSLLGWWGDSSDSKYELTTYVPGRSLTVRTLRSTGEVQRTQGLIRVESSSDSNSNSNQQITWGSNFVLYADDSSQESAVNSLCWVPLDRSSAAFEWTRLRPPPPPPLPPPRPRPPTTTAAL</sequence>
<dbReference type="InterPro" id="IPR001293">
    <property type="entry name" value="Znf_TRAF"/>
</dbReference>
<dbReference type="CDD" id="cd00121">
    <property type="entry name" value="MATH"/>
    <property type="match status" value="1"/>
</dbReference>
<comment type="subcellular location">
    <subcellularLocation>
        <location evidence="1">Cytoplasm</location>
    </subcellularLocation>
</comment>
<dbReference type="PANTHER" id="PTHR32301:SF6">
    <property type="entry name" value="GOLVESIN-RELATED"/>
    <property type="match status" value="1"/>
</dbReference>
<dbReference type="Proteomes" id="UP000654075">
    <property type="component" value="Unassembled WGS sequence"/>
</dbReference>
<dbReference type="InterPro" id="IPR053259">
    <property type="entry name" value="Golvesin-related_Golgi"/>
</dbReference>
<reference evidence="14" key="1">
    <citation type="submission" date="2021-02" db="EMBL/GenBank/DDBJ databases">
        <authorList>
            <person name="Dougan E. K."/>
            <person name="Rhodes N."/>
            <person name="Thang M."/>
            <person name="Chan C."/>
        </authorList>
    </citation>
    <scope>NUCLEOTIDE SEQUENCE</scope>
</reference>
<evidence type="ECO:0000256" key="2">
    <source>
        <dbReference type="ARBA" id="ARBA00022490"/>
    </source>
</evidence>
<dbReference type="GO" id="GO:0008270">
    <property type="term" value="F:zinc ion binding"/>
    <property type="evidence" value="ECO:0007669"/>
    <property type="project" value="UniProtKB-KW"/>
</dbReference>
<feature type="region of interest" description="Disordered" evidence="8">
    <location>
        <begin position="29"/>
        <end position="81"/>
    </location>
</feature>
<feature type="compositionally biased region" description="Low complexity" evidence="8">
    <location>
        <begin position="29"/>
        <end position="66"/>
    </location>
</feature>